<dbReference type="InterPro" id="IPR013216">
    <property type="entry name" value="Methyltransf_11"/>
</dbReference>
<organism evidence="2 3">
    <name type="scientific">Mariniphaga anaerophila</name>
    <dbReference type="NCBI Taxonomy" id="1484053"/>
    <lineage>
        <taxon>Bacteria</taxon>
        <taxon>Pseudomonadati</taxon>
        <taxon>Bacteroidota</taxon>
        <taxon>Bacteroidia</taxon>
        <taxon>Marinilabiliales</taxon>
        <taxon>Prolixibacteraceae</taxon>
        <taxon>Mariniphaga</taxon>
    </lineage>
</organism>
<dbReference type="Pfam" id="PF08241">
    <property type="entry name" value="Methyltransf_11"/>
    <property type="match status" value="1"/>
</dbReference>
<evidence type="ECO:0000313" key="2">
    <source>
        <dbReference type="EMBL" id="SHF84153.1"/>
    </source>
</evidence>
<dbReference type="InterPro" id="IPR029063">
    <property type="entry name" value="SAM-dependent_MTases_sf"/>
</dbReference>
<reference evidence="2 3" key="1">
    <citation type="submission" date="2016-11" db="EMBL/GenBank/DDBJ databases">
        <authorList>
            <person name="Jaros S."/>
            <person name="Januszkiewicz K."/>
            <person name="Wedrychowicz H."/>
        </authorList>
    </citation>
    <scope>NUCLEOTIDE SEQUENCE [LARGE SCALE GENOMIC DNA]</scope>
    <source>
        <strain evidence="2 3">DSM 26910</strain>
    </source>
</reference>
<dbReference type="RefSeq" id="WP_175550035.1">
    <property type="nucleotide sequence ID" value="NZ_FQUM01000010.1"/>
</dbReference>
<keyword evidence="3" id="KW-1185">Reference proteome</keyword>
<dbReference type="Gene3D" id="3.40.50.150">
    <property type="entry name" value="Vaccinia Virus protein VP39"/>
    <property type="match status" value="1"/>
</dbReference>
<dbReference type="GO" id="GO:0032259">
    <property type="term" value="P:methylation"/>
    <property type="evidence" value="ECO:0007669"/>
    <property type="project" value="UniProtKB-KW"/>
</dbReference>
<gene>
    <name evidence="2" type="ORF">SAMN05444274_11078</name>
</gene>
<name>A0A1M5EY03_9BACT</name>
<dbReference type="GO" id="GO:0008757">
    <property type="term" value="F:S-adenosylmethionine-dependent methyltransferase activity"/>
    <property type="evidence" value="ECO:0007669"/>
    <property type="project" value="InterPro"/>
</dbReference>
<protein>
    <submittedName>
        <fullName evidence="2">Methyltransferase domain-containing protein</fullName>
    </submittedName>
</protein>
<keyword evidence="2" id="KW-0808">Transferase</keyword>
<feature type="domain" description="Methyltransferase type 11" evidence="1">
    <location>
        <begin position="61"/>
        <end position="152"/>
    </location>
</feature>
<dbReference type="AlphaFoldDB" id="A0A1M5EY03"/>
<dbReference type="Proteomes" id="UP000184164">
    <property type="component" value="Unassembled WGS sequence"/>
</dbReference>
<keyword evidence="2" id="KW-0489">Methyltransferase</keyword>
<dbReference type="EMBL" id="FQUM01000010">
    <property type="protein sequence ID" value="SHF84153.1"/>
    <property type="molecule type" value="Genomic_DNA"/>
</dbReference>
<accession>A0A1M5EY03</accession>
<dbReference type="CDD" id="cd02440">
    <property type="entry name" value="AdoMet_MTases"/>
    <property type="match status" value="1"/>
</dbReference>
<proteinExistence type="predicted"/>
<sequence>MNDPIGRAIADYFEFGEAPDIEIHTNYTEGESLSPALFFRSTEDMQDLEGIAVNHCKGRILDVGAAAGCHALELQKQGLDVIALEKSKLAADVMKKRGVNQVVCSDIFHFNEKGFDTILILMNGTGLGETLEGLKNLLIRLKSMLNKNGQILIDSSDISYLFEEEDGSVWVDLASDAYFGEMEYELIYKDAQTTFRWLYTDFETLRKICSDIGLNCKKVKEGEHFDYLAQITEAQ</sequence>
<dbReference type="STRING" id="1484053.SAMN05444274_11078"/>
<dbReference type="SUPFAM" id="SSF53335">
    <property type="entry name" value="S-adenosyl-L-methionine-dependent methyltransferases"/>
    <property type="match status" value="1"/>
</dbReference>
<evidence type="ECO:0000313" key="3">
    <source>
        <dbReference type="Proteomes" id="UP000184164"/>
    </source>
</evidence>
<evidence type="ECO:0000259" key="1">
    <source>
        <dbReference type="Pfam" id="PF08241"/>
    </source>
</evidence>